<dbReference type="AlphaFoldDB" id="A0A078S5D0"/>
<proteinExistence type="predicted"/>
<sequence length="43" mass="4823">MYGGEFLKEGESTYWLKAGSFQTGRHGVSEEDWSSGILNIKNI</sequence>
<dbReference type="PATRIC" id="fig|1339349.3.peg.1961"/>
<dbReference type="EMBL" id="JNHN01000170">
    <property type="protein sequence ID" value="KDS51402.1"/>
    <property type="molecule type" value="Genomic_DNA"/>
</dbReference>
<accession>A0A078S5D0</accession>
<evidence type="ECO:0000313" key="2">
    <source>
        <dbReference type="Proteomes" id="UP000028013"/>
    </source>
</evidence>
<protein>
    <submittedName>
        <fullName evidence="1">Uncharacterized protein</fullName>
    </submittedName>
</protein>
<organism evidence="1 2">
    <name type="scientific">Bacteroides uniformis str. 3978 T3 ii</name>
    <dbReference type="NCBI Taxonomy" id="1339349"/>
    <lineage>
        <taxon>Bacteria</taxon>
        <taxon>Pseudomonadati</taxon>
        <taxon>Bacteroidota</taxon>
        <taxon>Bacteroidia</taxon>
        <taxon>Bacteroidales</taxon>
        <taxon>Bacteroidaceae</taxon>
        <taxon>Bacteroides</taxon>
    </lineage>
</organism>
<evidence type="ECO:0000313" key="1">
    <source>
        <dbReference type="EMBL" id="KDS51402.1"/>
    </source>
</evidence>
<dbReference type="Proteomes" id="UP000028013">
    <property type="component" value="Unassembled WGS sequence"/>
</dbReference>
<comment type="caution">
    <text evidence="1">The sequence shown here is derived from an EMBL/GenBank/DDBJ whole genome shotgun (WGS) entry which is preliminary data.</text>
</comment>
<name>A0A078S5D0_BACUN</name>
<reference evidence="1 2" key="1">
    <citation type="submission" date="2014-04" db="EMBL/GenBank/DDBJ databases">
        <authorList>
            <person name="Sears C."/>
            <person name="Carroll K."/>
            <person name="Sack B.R."/>
            <person name="Qadri F."/>
            <person name="Myers L.L."/>
            <person name="Chung G.-T."/>
            <person name="Escheverria P."/>
            <person name="Fraser C.M."/>
            <person name="Sadzewicz L."/>
            <person name="Shefchek K.A."/>
            <person name="Tallon L."/>
            <person name="Das S.P."/>
            <person name="Daugherty S."/>
            <person name="Mongodin E.F."/>
        </authorList>
    </citation>
    <scope>NUCLEOTIDE SEQUENCE [LARGE SCALE GENOMIC DNA]</scope>
    <source>
        <strain evidence="1 2">3978 T3 ii</strain>
    </source>
</reference>
<gene>
    <name evidence="1" type="ORF">M094_0714</name>
</gene>